<protein>
    <recommendedName>
        <fullName evidence="3">CdiI immunity protein domain-containing protein</fullName>
    </recommendedName>
</protein>
<gene>
    <name evidence="1" type="ORF">CYL20_07090</name>
</gene>
<evidence type="ECO:0000313" key="2">
    <source>
        <dbReference type="Proteomes" id="UP000237830"/>
    </source>
</evidence>
<accession>A0A2L1J780</accession>
<evidence type="ECO:0008006" key="3">
    <source>
        <dbReference type="Google" id="ProtNLM"/>
    </source>
</evidence>
<organism evidence="1 2">
    <name type="scientific">Pseudomonas palleroniana</name>
    <dbReference type="NCBI Taxonomy" id="191390"/>
    <lineage>
        <taxon>Bacteria</taxon>
        <taxon>Pseudomonadati</taxon>
        <taxon>Pseudomonadota</taxon>
        <taxon>Gammaproteobacteria</taxon>
        <taxon>Pseudomonadales</taxon>
        <taxon>Pseudomonadaceae</taxon>
        <taxon>Pseudomonas</taxon>
    </lineage>
</organism>
<dbReference type="Proteomes" id="UP000237830">
    <property type="component" value="Chromosome"/>
</dbReference>
<sequence length="123" mass="14528">MKNKPKLSILRGLLFTYCVENSKNLEREETIASKDVNSSKELAELFDILTKPEFLSYREDEQQWFIETLQHFLEAGESFESVFYLFDTYFEDEILDKRAFMETLLERLKIYNSEASGGFKNPT</sequence>
<dbReference type="RefSeq" id="WP_104994079.1">
    <property type="nucleotide sequence ID" value="NZ_CP025494.1"/>
</dbReference>
<name>A0A2L1J780_9PSED</name>
<dbReference type="AlphaFoldDB" id="A0A2L1J780"/>
<evidence type="ECO:0000313" key="1">
    <source>
        <dbReference type="EMBL" id="AVE04318.1"/>
    </source>
</evidence>
<dbReference type="EMBL" id="CP025494">
    <property type="protein sequence ID" value="AVE04318.1"/>
    <property type="molecule type" value="Genomic_DNA"/>
</dbReference>
<reference evidence="1 2" key="1">
    <citation type="submission" date="2017-12" db="EMBL/GenBank/DDBJ databases">
        <title>Genome sequence of Pseudomonas palleroniana MAB3.</title>
        <authorList>
            <person name="Nascimento F.X."/>
        </authorList>
    </citation>
    <scope>NUCLEOTIDE SEQUENCE [LARGE SCALE GENOMIC DNA]</scope>
    <source>
        <strain evidence="1 2">MAB3</strain>
    </source>
</reference>
<proteinExistence type="predicted"/>